<dbReference type="GO" id="GO:0006412">
    <property type="term" value="P:translation"/>
    <property type="evidence" value="ECO:0007669"/>
    <property type="project" value="UniProtKB-UniRule"/>
</dbReference>
<feature type="domain" description="Large ribosomal subunit protein bL25 beta" evidence="7">
    <location>
        <begin position="97"/>
        <end position="181"/>
    </location>
</feature>
<evidence type="ECO:0000256" key="3">
    <source>
        <dbReference type="ARBA" id="ARBA00022980"/>
    </source>
</evidence>
<keyword evidence="3 5" id="KW-0689">Ribosomal protein</keyword>
<keyword evidence="1 5" id="KW-0699">rRNA-binding</keyword>
<evidence type="ECO:0000259" key="7">
    <source>
        <dbReference type="Pfam" id="PF14693"/>
    </source>
</evidence>
<dbReference type="InterPro" id="IPR020056">
    <property type="entry name" value="Rbsml_bL25/Gln-tRNA_synth_N"/>
</dbReference>
<dbReference type="Pfam" id="PF14693">
    <property type="entry name" value="Ribosomal_TL5_C"/>
    <property type="match status" value="1"/>
</dbReference>
<keyword evidence="2 5" id="KW-0694">RNA-binding</keyword>
<reference evidence="8 9" key="1">
    <citation type="journal article" date="2016" name="Environ. Microbiol.">
        <title>Genomic resolution of a cold subsurface aquifer community provides metabolic insights for novel microbes adapted to high CO concentrations.</title>
        <authorList>
            <person name="Probst A.J."/>
            <person name="Castelle C.J."/>
            <person name="Singh A."/>
            <person name="Brown C.T."/>
            <person name="Anantharaman K."/>
            <person name="Sharon I."/>
            <person name="Hug L.A."/>
            <person name="Burstein D."/>
            <person name="Emerson J.B."/>
            <person name="Thomas B.C."/>
            <person name="Banfield J.F."/>
        </authorList>
    </citation>
    <scope>NUCLEOTIDE SEQUENCE [LARGE SCALE GENOMIC DNA]</scope>
    <source>
        <strain evidence="8">CG2_30_43_9</strain>
    </source>
</reference>
<dbReference type="CDD" id="cd00495">
    <property type="entry name" value="Ribosomal_L25_TL5_CTC"/>
    <property type="match status" value="1"/>
</dbReference>
<dbReference type="Gene3D" id="2.170.120.20">
    <property type="entry name" value="Ribosomal protein L25, beta domain"/>
    <property type="match status" value="1"/>
</dbReference>
<dbReference type="EMBL" id="MNYX01000064">
    <property type="protein sequence ID" value="OIP64897.1"/>
    <property type="molecule type" value="Genomic_DNA"/>
</dbReference>
<dbReference type="SUPFAM" id="SSF50715">
    <property type="entry name" value="Ribosomal protein L25-like"/>
    <property type="match status" value="1"/>
</dbReference>
<dbReference type="InterPro" id="IPR001021">
    <property type="entry name" value="Ribosomal_bL25_long"/>
</dbReference>
<dbReference type="InterPro" id="IPR011035">
    <property type="entry name" value="Ribosomal_bL25/Gln-tRNA_synth"/>
</dbReference>
<accession>A0A1J5FX98</accession>
<protein>
    <recommendedName>
        <fullName evidence="5">Large ribosomal subunit protein bL25</fullName>
    </recommendedName>
    <alternativeName>
        <fullName evidence="5">General stress protein CTC</fullName>
    </alternativeName>
</protein>
<evidence type="ECO:0000259" key="6">
    <source>
        <dbReference type="Pfam" id="PF01386"/>
    </source>
</evidence>
<comment type="similarity">
    <text evidence="5">Belongs to the bacterial ribosomal protein bL25 family. CTC subfamily.</text>
</comment>
<dbReference type="InterPro" id="IPR029751">
    <property type="entry name" value="Ribosomal_L25_dom"/>
</dbReference>
<proteinExistence type="inferred from homology"/>
<evidence type="ECO:0000313" key="8">
    <source>
        <dbReference type="EMBL" id="OIP64897.1"/>
    </source>
</evidence>
<dbReference type="PANTHER" id="PTHR33284:SF1">
    <property type="entry name" value="RIBOSOMAL PROTEIN L25_GLN-TRNA SYNTHETASE, ANTI-CODON-BINDING DOMAIN-CONTAINING PROTEIN"/>
    <property type="match status" value="1"/>
</dbReference>
<dbReference type="InterPro" id="IPR020930">
    <property type="entry name" value="Ribosomal_uL5_bac-type"/>
</dbReference>
<dbReference type="AlphaFoldDB" id="A0A1J5FX98"/>
<gene>
    <name evidence="5" type="primary">rplY</name>
    <name evidence="5" type="synonym">ctc</name>
    <name evidence="8" type="ORF">AUK15_02795</name>
</gene>
<evidence type="ECO:0000313" key="9">
    <source>
        <dbReference type="Proteomes" id="UP000182059"/>
    </source>
</evidence>
<organism evidence="8 9">
    <name type="scientific">Candidatus Nomurabacteria bacterium CG2_30_43_9</name>
    <dbReference type="NCBI Taxonomy" id="1805283"/>
    <lineage>
        <taxon>Bacteria</taxon>
        <taxon>Candidatus Nomuraibacteriota</taxon>
    </lineage>
</organism>
<dbReference type="Pfam" id="PF01386">
    <property type="entry name" value="Ribosomal_L25p"/>
    <property type="match status" value="1"/>
</dbReference>
<evidence type="ECO:0000256" key="2">
    <source>
        <dbReference type="ARBA" id="ARBA00022884"/>
    </source>
</evidence>
<comment type="function">
    <text evidence="5">This is one of the proteins that binds to the 5S RNA in the ribosome where it forms part of the central protuberance.</text>
</comment>
<dbReference type="GO" id="GO:0008097">
    <property type="term" value="F:5S rRNA binding"/>
    <property type="evidence" value="ECO:0007669"/>
    <property type="project" value="InterPro"/>
</dbReference>
<dbReference type="GO" id="GO:0003735">
    <property type="term" value="F:structural constituent of ribosome"/>
    <property type="evidence" value="ECO:0007669"/>
    <property type="project" value="InterPro"/>
</dbReference>
<dbReference type="NCBIfam" id="TIGR00731">
    <property type="entry name" value="bL25_bact_ctc"/>
    <property type="match status" value="1"/>
</dbReference>
<dbReference type="PANTHER" id="PTHR33284">
    <property type="entry name" value="RIBOSOMAL PROTEIN L25/GLN-TRNA SYNTHETASE, ANTI-CODON-BINDING DOMAIN-CONTAINING PROTEIN"/>
    <property type="match status" value="1"/>
</dbReference>
<dbReference type="GO" id="GO:0022625">
    <property type="term" value="C:cytosolic large ribosomal subunit"/>
    <property type="evidence" value="ECO:0007669"/>
    <property type="project" value="TreeGrafter"/>
</dbReference>
<sequence length="215" mass="23289">MNIILKGEIRDPKSKLAELRAEGFVPGVYYGHKETATSCVFPMVAFKKVWKAAGESTVVILEMPKGKVSALIREVQVDPVKGQPVHVDFYVLEKGQEVSVHIPLEFTGVSVAVKDLGGSLVKVLHEVEVKGQPENLPHNFTIDISALEAFESQILAESIILPKGITLVTHGTDVVAAIAVAKDEPIEAPVMDLSAIEVEKKGKKDEEEASVAEEK</sequence>
<evidence type="ECO:0000256" key="1">
    <source>
        <dbReference type="ARBA" id="ARBA00022730"/>
    </source>
</evidence>
<feature type="domain" description="Large ribosomal subunit protein bL25 L25" evidence="6">
    <location>
        <begin position="5"/>
        <end position="89"/>
    </location>
</feature>
<dbReference type="InterPro" id="IPR020057">
    <property type="entry name" value="Ribosomal_bL25_b-dom"/>
</dbReference>
<comment type="subunit">
    <text evidence="5">Part of the 50S ribosomal subunit; part of the 5S rRNA/L5/L18/L25 subcomplex. Contacts the 5S rRNA. Binds to the 5S rRNA independently of L5 and L18.</text>
</comment>
<comment type="caution">
    <text evidence="8">The sequence shown here is derived from an EMBL/GenBank/DDBJ whole genome shotgun (WGS) entry which is preliminary data.</text>
</comment>
<dbReference type="Proteomes" id="UP000182059">
    <property type="component" value="Unassembled WGS sequence"/>
</dbReference>
<dbReference type="HAMAP" id="MF_01334">
    <property type="entry name" value="Ribosomal_bL25_CTC"/>
    <property type="match status" value="1"/>
</dbReference>
<evidence type="ECO:0000256" key="4">
    <source>
        <dbReference type="ARBA" id="ARBA00023274"/>
    </source>
</evidence>
<name>A0A1J5FX98_9BACT</name>
<evidence type="ECO:0000256" key="5">
    <source>
        <dbReference type="HAMAP-Rule" id="MF_01334"/>
    </source>
</evidence>
<dbReference type="InterPro" id="IPR037121">
    <property type="entry name" value="Ribosomal_bL25_C"/>
</dbReference>
<keyword evidence="4 5" id="KW-0687">Ribonucleoprotein</keyword>
<dbReference type="Gene3D" id="2.40.240.10">
    <property type="entry name" value="Ribosomal Protein L25, Chain P"/>
    <property type="match status" value="1"/>
</dbReference>